<feature type="compositionally biased region" description="Polar residues" evidence="1">
    <location>
        <begin position="591"/>
        <end position="600"/>
    </location>
</feature>
<organism evidence="2 3">
    <name type="scientific">Pseudomonas kermanshahensis</name>
    <dbReference type="NCBI Taxonomy" id="2745482"/>
    <lineage>
        <taxon>Bacteria</taxon>
        <taxon>Pseudomonadati</taxon>
        <taxon>Pseudomonadota</taxon>
        <taxon>Gammaproteobacteria</taxon>
        <taxon>Pseudomonadales</taxon>
        <taxon>Pseudomonadaceae</taxon>
        <taxon>Pseudomonas</taxon>
    </lineage>
</organism>
<dbReference type="Proteomes" id="UP001377692">
    <property type="component" value="Unassembled WGS sequence"/>
</dbReference>
<proteinExistence type="predicted"/>
<evidence type="ECO:0000313" key="2">
    <source>
        <dbReference type="EMBL" id="MEJ5903498.1"/>
    </source>
</evidence>
<reference evidence="2 3" key="1">
    <citation type="submission" date="2024-02" db="EMBL/GenBank/DDBJ databases">
        <title>Identification of pathogenicity and growth-promoting functions of Pseudomonas putida variants.</title>
        <authorList>
            <person name="Sun J."/>
        </authorList>
    </citation>
    <scope>NUCLEOTIDE SEQUENCE [LARGE SCALE GENOMIC DNA]</scope>
    <source>
        <strain evidence="2 3">A04</strain>
    </source>
</reference>
<feature type="region of interest" description="Disordered" evidence="1">
    <location>
        <begin position="591"/>
        <end position="622"/>
    </location>
</feature>
<evidence type="ECO:0000313" key="3">
    <source>
        <dbReference type="Proteomes" id="UP001377692"/>
    </source>
</evidence>
<accession>A0ABU8R0V1</accession>
<gene>
    <name evidence="2" type="ORF">V7V80_02220</name>
</gene>
<dbReference type="EMBL" id="JBBHLD010000002">
    <property type="protein sequence ID" value="MEJ5903498.1"/>
    <property type="molecule type" value="Genomic_DNA"/>
</dbReference>
<feature type="compositionally biased region" description="Polar residues" evidence="1">
    <location>
        <begin position="521"/>
        <end position="530"/>
    </location>
</feature>
<evidence type="ECO:0000256" key="1">
    <source>
        <dbReference type="SAM" id="MobiDB-lite"/>
    </source>
</evidence>
<name>A0ABU8R0V1_9PSED</name>
<keyword evidence="3" id="KW-1185">Reference proteome</keyword>
<protein>
    <submittedName>
        <fullName evidence="2">Uncharacterized protein</fullName>
    </submittedName>
</protein>
<sequence>MYADSDIDSLSLKMGDIIYIKFKNDLDSEKNEENTAKEWSFIGCRSGLIAITSDPIKFDSPLTLEQQQLRVLLLTLLRDIEGFKSIYYDVNTMAELETYGVVYKLHYISQLIYIGTKPYSDRLAEMKTPQKLTALELFNFTDEQNFIEVIPGSTSIGAIWGRPAAVDTLASTLKLDRKKSLHFLAEKDLTEEGVSTFVDGNSKLKGIGHPAVSVFQRTSTVLKEQQTFAIIDALAPDNLSNTKLKDTDTPPCAELFPKGSRLVSHPTSAKLATCTVELKDGKAIQVILASTVSFLEVMKKIASYMTPIENGPQFPHWVSRDIVAAYGLLGLSAPVAKYDRYTLARYFRPREEITVNGIKIEIKSMEKPALRAFNAGTIFDIPYCNVESIAELETRQLEVQKALADWKPIDKSYWIDLKNRNLKDALLIVYRDDDNDNPQYHFYLWGALDSTKWSESELHLISMKSDSKKTFTSRMISGIRLHSSPGVRFDMVEEIYYYCKVDKDNPILNKPEKNLVDAPPGNSSDCSNNPSEDEQMTKPADTPDVTPAVVVTSDWPTATPPHRTSHNTRPPVVIENDLYVIRRFSNANMLLSSKTSNPTPASGASTADGSGSGSGGSEDPFNTAVTELNTQLGKHGAKWEALEDNIRTTNVKIALIATEFTQYARTFIEDLDTSKNPNGGGPAIPKLSIGRFINQSISSYDELFGRLQMVFQEQQRSCLVMAHEVMEYSKEITNNIQPWVGDAICLSNPDRLNWLLFRQQDQLQKLIAAGPTNDQPVTTMALTLIIPMFGINKLLTVEEKKLTTALERHTLLKKIKENKEFKNTMALLYTEAGSMFDEATAAAAALRDFNSYWEGMVDLLACCVRECAVHHEGQPTFLHKRRFERMVRIMAIFEAHTQDLSNVLGTHNKPERVS</sequence>
<dbReference type="RefSeq" id="WP_339548237.1">
    <property type="nucleotide sequence ID" value="NZ_JBBHLD010000002.1"/>
</dbReference>
<comment type="caution">
    <text evidence="2">The sequence shown here is derived from an EMBL/GenBank/DDBJ whole genome shotgun (WGS) entry which is preliminary data.</text>
</comment>
<feature type="region of interest" description="Disordered" evidence="1">
    <location>
        <begin position="510"/>
        <end position="545"/>
    </location>
</feature>